<evidence type="ECO:0000313" key="1">
    <source>
        <dbReference type="EMBL" id="GFA94178.1"/>
    </source>
</evidence>
<dbReference type="GO" id="GO:0005634">
    <property type="term" value="C:nucleus"/>
    <property type="evidence" value="ECO:0007669"/>
    <property type="project" value="TreeGrafter"/>
</dbReference>
<dbReference type="EMBL" id="BKCJ010518637">
    <property type="protein sequence ID" value="GFA94178.1"/>
    <property type="molecule type" value="Genomic_DNA"/>
</dbReference>
<gene>
    <name evidence="1" type="ORF">Tci_666150</name>
</gene>
<comment type="caution">
    <text evidence="1">The sequence shown here is derived from an EMBL/GenBank/DDBJ whole genome shotgun (WGS) entry which is preliminary data.</text>
</comment>
<dbReference type="AlphaFoldDB" id="A0A699KJG8"/>
<dbReference type="GO" id="GO:0000785">
    <property type="term" value="C:chromatin"/>
    <property type="evidence" value="ECO:0007669"/>
    <property type="project" value="TreeGrafter"/>
</dbReference>
<dbReference type="GO" id="GO:0007062">
    <property type="term" value="P:sister chromatid cohesion"/>
    <property type="evidence" value="ECO:0007669"/>
    <property type="project" value="TreeGrafter"/>
</dbReference>
<organism evidence="1">
    <name type="scientific">Tanacetum cinerariifolium</name>
    <name type="common">Dalmatian daisy</name>
    <name type="synonym">Chrysanthemum cinerariifolium</name>
    <dbReference type="NCBI Taxonomy" id="118510"/>
    <lineage>
        <taxon>Eukaryota</taxon>
        <taxon>Viridiplantae</taxon>
        <taxon>Streptophyta</taxon>
        <taxon>Embryophyta</taxon>
        <taxon>Tracheophyta</taxon>
        <taxon>Spermatophyta</taxon>
        <taxon>Magnoliopsida</taxon>
        <taxon>eudicotyledons</taxon>
        <taxon>Gunneridae</taxon>
        <taxon>Pentapetalae</taxon>
        <taxon>asterids</taxon>
        <taxon>campanulids</taxon>
        <taxon>Asterales</taxon>
        <taxon>Asteraceae</taxon>
        <taxon>Asteroideae</taxon>
        <taxon>Anthemideae</taxon>
        <taxon>Anthemidinae</taxon>
        <taxon>Tanacetum</taxon>
    </lineage>
</organism>
<sequence length="78" mass="8921">MMLDENPSIKLTDDDATNLTRLFCASVKKAVEERIVLTIDHRKPNHTKAQKGELKDYAQNKLKEVEDELVVKVKSAIR</sequence>
<proteinExistence type="predicted"/>
<dbReference type="GO" id="GO:0008278">
    <property type="term" value="C:cohesin complex"/>
    <property type="evidence" value="ECO:0007669"/>
    <property type="project" value="TreeGrafter"/>
</dbReference>
<reference evidence="1" key="1">
    <citation type="journal article" date="2019" name="Sci. Rep.">
        <title>Draft genome of Tanacetum cinerariifolium, the natural source of mosquito coil.</title>
        <authorList>
            <person name="Yamashiro T."/>
            <person name="Shiraishi A."/>
            <person name="Satake H."/>
            <person name="Nakayama K."/>
        </authorList>
    </citation>
    <scope>NUCLEOTIDE SEQUENCE</scope>
</reference>
<dbReference type="PANTHER" id="PTHR11199:SF0">
    <property type="entry name" value="LD34181P-RELATED"/>
    <property type="match status" value="1"/>
</dbReference>
<dbReference type="PANTHER" id="PTHR11199">
    <property type="entry name" value="STROMAL ANTIGEN"/>
    <property type="match status" value="1"/>
</dbReference>
<dbReference type="GO" id="GO:0003682">
    <property type="term" value="F:chromatin binding"/>
    <property type="evidence" value="ECO:0007669"/>
    <property type="project" value="TreeGrafter"/>
</dbReference>
<name>A0A699KJG8_TANCI</name>
<dbReference type="InterPro" id="IPR039662">
    <property type="entry name" value="Cohesin_Scc3/SA"/>
</dbReference>
<protein>
    <submittedName>
        <fullName evidence="1">Sister-chromatid cohesion protein 3</fullName>
    </submittedName>
</protein>
<accession>A0A699KJG8</accession>